<comment type="caution">
    <text evidence="1">The sequence shown here is derived from an EMBL/GenBank/DDBJ whole genome shotgun (WGS) entry which is preliminary data.</text>
</comment>
<sequence>MNMVLGLGNGTTTDCISCHDKSHPIERLDAEVVKSYGVEKLVSRLSPLQMKREIMTRPIRAIGWEGDHQMTWTEWTHESS</sequence>
<accession>A0A2P5BS80</accession>
<dbReference type="Proteomes" id="UP000237105">
    <property type="component" value="Unassembled WGS sequence"/>
</dbReference>
<organism evidence="1 2">
    <name type="scientific">Parasponia andersonii</name>
    <name type="common">Sponia andersonii</name>
    <dbReference type="NCBI Taxonomy" id="3476"/>
    <lineage>
        <taxon>Eukaryota</taxon>
        <taxon>Viridiplantae</taxon>
        <taxon>Streptophyta</taxon>
        <taxon>Embryophyta</taxon>
        <taxon>Tracheophyta</taxon>
        <taxon>Spermatophyta</taxon>
        <taxon>Magnoliopsida</taxon>
        <taxon>eudicotyledons</taxon>
        <taxon>Gunneridae</taxon>
        <taxon>Pentapetalae</taxon>
        <taxon>rosids</taxon>
        <taxon>fabids</taxon>
        <taxon>Rosales</taxon>
        <taxon>Cannabaceae</taxon>
        <taxon>Parasponia</taxon>
    </lineage>
</organism>
<gene>
    <name evidence="1" type="ORF">PanWU01x14_215310</name>
</gene>
<proteinExistence type="predicted"/>
<reference evidence="2" key="1">
    <citation type="submission" date="2016-06" db="EMBL/GenBank/DDBJ databases">
        <title>Parallel loss of symbiosis genes in relatives of nitrogen-fixing non-legume Parasponia.</title>
        <authorList>
            <person name="Van Velzen R."/>
            <person name="Holmer R."/>
            <person name="Bu F."/>
            <person name="Rutten L."/>
            <person name="Van Zeijl A."/>
            <person name="Liu W."/>
            <person name="Santuari L."/>
            <person name="Cao Q."/>
            <person name="Sharma T."/>
            <person name="Shen D."/>
            <person name="Roswanjaya Y."/>
            <person name="Wardhani T."/>
            <person name="Kalhor M.S."/>
            <person name="Jansen J."/>
            <person name="Van den Hoogen J."/>
            <person name="Gungor B."/>
            <person name="Hartog M."/>
            <person name="Hontelez J."/>
            <person name="Verver J."/>
            <person name="Yang W.-C."/>
            <person name="Schijlen E."/>
            <person name="Repin R."/>
            <person name="Schilthuizen M."/>
            <person name="Schranz E."/>
            <person name="Heidstra R."/>
            <person name="Miyata K."/>
            <person name="Fedorova E."/>
            <person name="Kohlen W."/>
            <person name="Bisseling T."/>
            <person name="Smit S."/>
            <person name="Geurts R."/>
        </authorList>
    </citation>
    <scope>NUCLEOTIDE SEQUENCE [LARGE SCALE GENOMIC DNA]</scope>
    <source>
        <strain evidence="2">cv. WU1-14</strain>
    </source>
</reference>
<evidence type="ECO:0000313" key="1">
    <source>
        <dbReference type="EMBL" id="PON51594.1"/>
    </source>
</evidence>
<dbReference type="EMBL" id="JXTB01000231">
    <property type="protein sequence ID" value="PON51594.1"/>
    <property type="molecule type" value="Genomic_DNA"/>
</dbReference>
<keyword evidence="2" id="KW-1185">Reference proteome</keyword>
<protein>
    <submittedName>
        <fullName evidence="1">Uncharacterized protein</fullName>
    </submittedName>
</protein>
<dbReference type="AlphaFoldDB" id="A0A2P5BS80"/>
<evidence type="ECO:0000313" key="2">
    <source>
        <dbReference type="Proteomes" id="UP000237105"/>
    </source>
</evidence>
<name>A0A2P5BS80_PARAD</name>